<comment type="caution">
    <text evidence="1">The sequence shown here is derived from an EMBL/GenBank/DDBJ whole genome shotgun (WGS) entry which is preliminary data.</text>
</comment>
<reference evidence="1 2" key="1">
    <citation type="journal article" date="2023" name="Antonie Van Leeuwenhoek">
        <title>Mesoterricola silvestris gen. nov., sp. nov., Mesoterricola sediminis sp. nov., Geothrix oryzae sp. nov., Geothrix edaphica sp. nov., Geothrix rubra sp. nov., and Geothrix limicola sp. nov., six novel members of Acidobacteriota isolated from soils.</title>
        <authorList>
            <person name="Itoh H."/>
            <person name="Sugisawa Y."/>
            <person name="Mise K."/>
            <person name="Xu Z."/>
            <person name="Kuniyasu M."/>
            <person name="Ushijima N."/>
            <person name="Kawano K."/>
            <person name="Kobayashi E."/>
            <person name="Shiratori Y."/>
            <person name="Masuda Y."/>
            <person name="Senoo K."/>
        </authorList>
    </citation>
    <scope>NUCLEOTIDE SEQUENCE [LARGE SCALE GENOMIC DNA]</scope>
    <source>
        <strain evidence="1 2">Red804</strain>
    </source>
</reference>
<proteinExistence type="predicted"/>
<name>A0ABQ5QJW1_9BACT</name>
<evidence type="ECO:0000313" key="2">
    <source>
        <dbReference type="Proteomes" id="UP001165069"/>
    </source>
</evidence>
<gene>
    <name evidence="1" type="ORF">GETHLI_28110</name>
</gene>
<sequence length="164" mass="16316">MNVNAMGALSAYTYQSALTQTGSTNQALSQALAASQAQVNDLNSLFSSDGAIDPLASLSGASALQDMSTLTYSAAAASGNGSTALQALVNAQGSNLGSLFSSSDSLSVSEAVLSPSTAEALARYAYDQSQNQTASTAQTSAQTAAQAVASGQQALFNSSLDLLG</sequence>
<protein>
    <submittedName>
        <fullName evidence="1">Uncharacterized protein</fullName>
    </submittedName>
</protein>
<evidence type="ECO:0000313" key="1">
    <source>
        <dbReference type="EMBL" id="GLH74309.1"/>
    </source>
</evidence>
<dbReference type="RefSeq" id="WP_285576425.1">
    <property type="nucleotide sequence ID" value="NZ_BSDE01000006.1"/>
</dbReference>
<accession>A0ABQ5QJW1</accession>
<dbReference type="Proteomes" id="UP001165069">
    <property type="component" value="Unassembled WGS sequence"/>
</dbReference>
<dbReference type="EMBL" id="BSDE01000006">
    <property type="protein sequence ID" value="GLH74309.1"/>
    <property type="molecule type" value="Genomic_DNA"/>
</dbReference>
<keyword evidence="2" id="KW-1185">Reference proteome</keyword>
<organism evidence="1 2">
    <name type="scientific">Geothrix limicola</name>
    <dbReference type="NCBI Taxonomy" id="2927978"/>
    <lineage>
        <taxon>Bacteria</taxon>
        <taxon>Pseudomonadati</taxon>
        <taxon>Acidobacteriota</taxon>
        <taxon>Holophagae</taxon>
        <taxon>Holophagales</taxon>
        <taxon>Holophagaceae</taxon>
        <taxon>Geothrix</taxon>
    </lineage>
</organism>